<accession>A0A366I3G8</accession>
<dbReference type="RefSeq" id="WP_113921296.1">
    <property type="nucleotide sequence ID" value="NZ_QNRX01000015.1"/>
</dbReference>
<dbReference type="NCBIfam" id="TIGR03172">
    <property type="entry name" value="selenium cofactor biosynthesis protein YqeC"/>
    <property type="match status" value="1"/>
</dbReference>
<name>A0A366I3G8_9FIRM</name>
<comment type="caution">
    <text evidence="1">The sequence shown here is derived from an EMBL/GenBank/DDBJ whole genome shotgun (WGS) entry which is preliminary data.</text>
</comment>
<keyword evidence="2" id="KW-1185">Reference proteome</keyword>
<dbReference type="AlphaFoldDB" id="A0A366I3G8"/>
<gene>
    <name evidence="1" type="ORF">DES36_11584</name>
</gene>
<protein>
    <submittedName>
        <fullName evidence="1">Putative selenium-dependent hydroxylase accessory protein YqeC</fullName>
    </submittedName>
</protein>
<dbReference type="OrthoDB" id="368187at2"/>
<proteinExistence type="predicted"/>
<reference evidence="1 2" key="1">
    <citation type="submission" date="2018-06" db="EMBL/GenBank/DDBJ databases">
        <title>Genomic Encyclopedia of Type Strains, Phase IV (KMG-IV): sequencing the most valuable type-strain genomes for metagenomic binning, comparative biology and taxonomic classification.</title>
        <authorList>
            <person name="Goeker M."/>
        </authorList>
    </citation>
    <scope>NUCLEOTIDE SEQUENCE [LARGE SCALE GENOMIC DNA]</scope>
    <source>
        <strain evidence="1 2">DSM 22112</strain>
    </source>
</reference>
<dbReference type="Proteomes" id="UP000253490">
    <property type="component" value="Unassembled WGS sequence"/>
</dbReference>
<dbReference type="Pfam" id="PF19842">
    <property type="entry name" value="YqeC"/>
    <property type="match status" value="1"/>
</dbReference>
<organism evidence="1 2">
    <name type="scientific">Alkalibaculum bacchi</name>
    <dbReference type="NCBI Taxonomy" id="645887"/>
    <lineage>
        <taxon>Bacteria</taxon>
        <taxon>Bacillati</taxon>
        <taxon>Bacillota</taxon>
        <taxon>Clostridia</taxon>
        <taxon>Eubacteriales</taxon>
        <taxon>Eubacteriaceae</taxon>
        <taxon>Alkalibaculum</taxon>
    </lineage>
</organism>
<evidence type="ECO:0000313" key="2">
    <source>
        <dbReference type="Proteomes" id="UP000253490"/>
    </source>
</evidence>
<sequence>MKTLKEIFNLHKGDIVSIVGTGGKTTLLYQLAKELKNDYNVLLTTSTKIIKPLKGTCDFLYTNIEDYHMNHKVNKSSSITVISKGIILEKNKLIGIDDNDLESVAHDFDMVIIEADGSKSLPLKGWKNHEPVILEKTTKTIGIIPVKVLDKNINEDMIYGFEEFQKFSKEKKIIDNQLIGRICSDCNGIFKNSKKELYLYINQVDSAEDLIRAISLSNYLRDNIIGKPFYFRICIGSSVNGIYYEFN</sequence>
<evidence type="ECO:0000313" key="1">
    <source>
        <dbReference type="EMBL" id="RBP61085.1"/>
    </source>
</evidence>
<dbReference type="EMBL" id="QNRX01000015">
    <property type="protein sequence ID" value="RBP61085.1"/>
    <property type="molecule type" value="Genomic_DNA"/>
</dbReference>
<dbReference type="InterPro" id="IPR017587">
    <property type="entry name" value="YqeC"/>
</dbReference>